<feature type="domain" description="Large ribosomal subunit protein uL5 N-terminal" evidence="7">
    <location>
        <begin position="77"/>
        <end position="133"/>
    </location>
</feature>
<keyword evidence="2 5" id="KW-0694">RNA-binding</keyword>
<name>A0ABS6H505_9PROT</name>
<keyword evidence="10" id="KW-1185">Reference proteome</keyword>
<comment type="function">
    <text evidence="5">This is 1 of the proteins that bind and probably mediate the attachment of the 5S RNA into the large ribosomal subunit, where it forms part of the central protuberance. In the 70S ribosome it contacts protein S13 of the 30S subunit (bridge B1b), connecting the 2 subunits; this bridge is implicated in subunit movement. Contacts the P site tRNA; the 5S rRNA and some of its associated proteins might help stabilize positioning of ribosome-bound tRNAs.</text>
</comment>
<proteinExistence type="inferred from homology"/>
<evidence type="ECO:0000313" key="9">
    <source>
        <dbReference type="EMBL" id="MBU8542455.1"/>
    </source>
</evidence>
<gene>
    <name evidence="5 9" type="primary">rplE</name>
    <name evidence="9" type="ORF">JJQ90_01980</name>
</gene>
<keyword evidence="4 5" id="KW-0687">Ribonucleoprotein</keyword>
<evidence type="ECO:0000256" key="4">
    <source>
        <dbReference type="ARBA" id="ARBA00023274"/>
    </source>
</evidence>
<dbReference type="GO" id="GO:0005840">
    <property type="term" value="C:ribosome"/>
    <property type="evidence" value="ECO:0007669"/>
    <property type="project" value="UniProtKB-KW"/>
</dbReference>
<feature type="compositionally biased region" description="Low complexity" evidence="6">
    <location>
        <begin position="1"/>
        <end position="51"/>
    </location>
</feature>
<dbReference type="InterPro" id="IPR002132">
    <property type="entry name" value="Ribosomal_uL5"/>
</dbReference>
<dbReference type="InterPro" id="IPR020930">
    <property type="entry name" value="Ribosomal_uL5_bac-type"/>
</dbReference>
<dbReference type="RefSeq" id="WP_216872785.1">
    <property type="nucleotide sequence ID" value="NZ_JAERQM010000001.1"/>
</dbReference>
<dbReference type="NCBIfam" id="NF000585">
    <property type="entry name" value="PRK00010.1"/>
    <property type="match status" value="1"/>
</dbReference>
<sequence>MSGTKKGAKAPAKSTPPKKSNAAPAAKGGEQRVAPASPAAVAKAGAAKAAPEGQTRLRKLYEEVVRKRLSDEFGYKNPMEVPKLEKIVINMGVGEAAGDSKKLDAAVADLMAIAGQKPVKTRARKAIAGFKIREGQAIGCKVTLRKARMYEFLDRLVTIALPRVRDFRGIPGNRGFDGRGNYAMGLKEQIVFPEINYDKVDTVRGMDIQFVTTAKTDKEAKALLKAFDLPFAN</sequence>
<dbReference type="InterPro" id="IPR031310">
    <property type="entry name" value="Ribosomal_uL5_N"/>
</dbReference>
<keyword evidence="1 5" id="KW-0699">rRNA-binding</keyword>
<evidence type="ECO:0000256" key="6">
    <source>
        <dbReference type="SAM" id="MobiDB-lite"/>
    </source>
</evidence>
<feature type="region of interest" description="Disordered" evidence="6">
    <location>
        <begin position="1"/>
        <end position="52"/>
    </location>
</feature>
<dbReference type="HAMAP" id="MF_01333_B">
    <property type="entry name" value="Ribosomal_uL5_B"/>
    <property type="match status" value="1"/>
</dbReference>
<dbReference type="Pfam" id="PF00673">
    <property type="entry name" value="Ribosomal_L5_C"/>
    <property type="match status" value="1"/>
</dbReference>
<dbReference type="PANTHER" id="PTHR11994">
    <property type="entry name" value="60S RIBOSOMAL PROTEIN L11-RELATED"/>
    <property type="match status" value="1"/>
</dbReference>
<evidence type="ECO:0000256" key="5">
    <source>
        <dbReference type="HAMAP-Rule" id="MF_01333"/>
    </source>
</evidence>
<evidence type="ECO:0000259" key="7">
    <source>
        <dbReference type="Pfam" id="PF00281"/>
    </source>
</evidence>
<feature type="domain" description="Large ribosomal subunit protein uL5 C-terminal" evidence="8">
    <location>
        <begin position="138"/>
        <end position="231"/>
    </location>
</feature>
<accession>A0ABS6H505</accession>
<comment type="subunit">
    <text evidence="5">Part of the 50S ribosomal subunit; part of the 5S rRNA/L5/L18/L25 subcomplex. Contacts the 5S rRNA and the P site tRNA. Forms a bridge to the 30S subunit in the 70S ribosome.</text>
</comment>
<dbReference type="PROSITE" id="PS00358">
    <property type="entry name" value="RIBOSOMAL_L5"/>
    <property type="match status" value="1"/>
</dbReference>
<comment type="similarity">
    <text evidence="5">Belongs to the universal ribosomal protein uL5 family.</text>
</comment>
<evidence type="ECO:0000256" key="1">
    <source>
        <dbReference type="ARBA" id="ARBA00022730"/>
    </source>
</evidence>
<evidence type="ECO:0000313" key="10">
    <source>
        <dbReference type="Proteomes" id="UP000689967"/>
    </source>
</evidence>
<dbReference type="InterPro" id="IPR020929">
    <property type="entry name" value="Ribosomal_uL5_CS"/>
</dbReference>
<organism evidence="9 10">
    <name type="scientific">Falsiroseomonas oleicola</name>
    <dbReference type="NCBI Taxonomy" id="2801474"/>
    <lineage>
        <taxon>Bacteria</taxon>
        <taxon>Pseudomonadati</taxon>
        <taxon>Pseudomonadota</taxon>
        <taxon>Alphaproteobacteria</taxon>
        <taxon>Acetobacterales</taxon>
        <taxon>Roseomonadaceae</taxon>
        <taxon>Falsiroseomonas</taxon>
    </lineage>
</organism>
<comment type="caution">
    <text evidence="9">The sequence shown here is derived from an EMBL/GenBank/DDBJ whole genome shotgun (WGS) entry which is preliminary data.</text>
</comment>
<keyword evidence="3 5" id="KW-0689">Ribosomal protein</keyword>
<evidence type="ECO:0000256" key="2">
    <source>
        <dbReference type="ARBA" id="ARBA00022884"/>
    </source>
</evidence>
<protein>
    <recommendedName>
        <fullName evidence="5">Large ribosomal subunit protein uL5</fullName>
    </recommendedName>
</protein>
<reference evidence="9 10" key="1">
    <citation type="submission" date="2021-01" db="EMBL/GenBank/DDBJ databases">
        <title>Roseomonas sp. nov, a bacterium isolated from an oil production mixture in Yumen Oilfield.</title>
        <authorList>
            <person name="Wu D."/>
        </authorList>
    </citation>
    <scope>NUCLEOTIDE SEQUENCE [LARGE SCALE GENOMIC DNA]</scope>
    <source>
        <strain evidence="9 10">ROY-5-3</strain>
    </source>
</reference>
<dbReference type="Pfam" id="PF00281">
    <property type="entry name" value="Ribosomal_L5"/>
    <property type="match status" value="1"/>
</dbReference>
<dbReference type="EMBL" id="JAERQM010000001">
    <property type="protein sequence ID" value="MBU8542455.1"/>
    <property type="molecule type" value="Genomic_DNA"/>
</dbReference>
<dbReference type="Proteomes" id="UP000689967">
    <property type="component" value="Unassembled WGS sequence"/>
</dbReference>
<dbReference type="InterPro" id="IPR031309">
    <property type="entry name" value="Ribosomal_uL5_C"/>
</dbReference>
<evidence type="ECO:0000259" key="8">
    <source>
        <dbReference type="Pfam" id="PF00673"/>
    </source>
</evidence>
<evidence type="ECO:0000256" key="3">
    <source>
        <dbReference type="ARBA" id="ARBA00022980"/>
    </source>
</evidence>
<keyword evidence="5" id="KW-0820">tRNA-binding</keyword>